<reference evidence="7" key="1">
    <citation type="submission" date="2023-10" db="EMBL/GenBank/DDBJ databases">
        <authorList>
            <person name="Chen Y."/>
            <person name="Shah S."/>
            <person name="Dougan E. K."/>
            <person name="Thang M."/>
            <person name="Chan C."/>
        </authorList>
    </citation>
    <scope>NUCLEOTIDE SEQUENCE [LARGE SCALE GENOMIC DNA]</scope>
</reference>
<dbReference type="SUPFAM" id="SSF52540">
    <property type="entry name" value="P-loop containing nucleoside triphosphate hydrolases"/>
    <property type="match status" value="2"/>
</dbReference>
<evidence type="ECO:0000313" key="7">
    <source>
        <dbReference type="EMBL" id="CAK0799976.1"/>
    </source>
</evidence>
<dbReference type="InterPro" id="IPR050611">
    <property type="entry name" value="ABCF"/>
</dbReference>
<evidence type="ECO:0000256" key="3">
    <source>
        <dbReference type="ARBA" id="ARBA00022840"/>
    </source>
</evidence>
<evidence type="ECO:0000256" key="4">
    <source>
        <dbReference type="SAM" id="Coils"/>
    </source>
</evidence>
<dbReference type="InterPro" id="IPR017871">
    <property type="entry name" value="ABC_transporter-like_CS"/>
</dbReference>
<dbReference type="EMBL" id="CAUYUJ010002259">
    <property type="protein sequence ID" value="CAK0799976.1"/>
    <property type="molecule type" value="Genomic_DNA"/>
</dbReference>
<dbReference type="InterPro" id="IPR003439">
    <property type="entry name" value="ABC_transporter-like_ATP-bd"/>
</dbReference>
<protein>
    <recommendedName>
        <fullName evidence="6">ABC transporter domain-containing protein</fullName>
    </recommendedName>
</protein>
<dbReference type="InterPro" id="IPR003593">
    <property type="entry name" value="AAA+_ATPase"/>
</dbReference>
<evidence type="ECO:0000256" key="5">
    <source>
        <dbReference type="SAM" id="MobiDB-lite"/>
    </source>
</evidence>
<accession>A0ABN9Q6A2</accession>
<dbReference type="InterPro" id="IPR027417">
    <property type="entry name" value="P-loop_NTPase"/>
</dbReference>
<dbReference type="SMART" id="SM00382">
    <property type="entry name" value="AAA"/>
    <property type="match status" value="1"/>
</dbReference>
<feature type="coiled-coil region" evidence="4">
    <location>
        <begin position="311"/>
        <end position="373"/>
    </location>
</feature>
<evidence type="ECO:0000256" key="2">
    <source>
        <dbReference type="ARBA" id="ARBA00022741"/>
    </source>
</evidence>
<dbReference type="PROSITE" id="PS50893">
    <property type="entry name" value="ABC_TRANSPORTER_2"/>
    <property type="match status" value="1"/>
</dbReference>
<gene>
    <name evidence="7" type="ORF">PCOR1329_LOCUS8274</name>
</gene>
<organism evidence="7 8">
    <name type="scientific">Prorocentrum cordatum</name>
    <dbReference type="NCBI Taxonomy" id="2364126"/>
    <lineage>
        <taxon>Eukaryota</taxon>
        <taxon>Sar</taxon>
        <taxon>Alveolata</taxon>
        <taxon>Dinophyceae</taxon>
        <taxon>Prorocentrales</taxon>
        <taxon>Prorocentraceae</taxon>
        <taxon>Prorocentrum</taxon>
    </lineage>
</organism>
<keyword evidence="1" id="KW-0677">Repeat</keyword>
<evidence type="ECO:0000256" key="1">
    <source>
        <dbReference type="ARBA" id="ARBA00022737"/>
    </source>
</evidence>
<dbReference type="PROSITE" id="PS00211">
    <property type="entry name" value="ABC_TRANSPORTER_1"/>
    <property type="match status" value="1"/>
</dbReference>
<feature type="region of interest" description="Disordered" evidence="5">
    <location>
        <begin position="1"/>
        <end position="23"/>
    </location>
</feature>
<feature type="domain" description="ABC transporter" evidence="6">
    <location>
        <begin position="53"/>
        <end position="327"/>
    </location>
</feature>
<keyword evidence="8" id="KW-1185">Reference proteome</keyword>
<dbReference type="PANTHER" id="PTHR19211:SF14">
    <property type="entry name" value="ATP-BINDING CASSETTE SUB-FAMILY F MEMBER 1"/>
    <property type="match status" value="1"/>
</dbReference>
<evidence type="ECO:0000313" key="8">
    <source>
        <dbReference type="Proteomes" id="UP001189429"/>
    </source>
</evidence>
<keyword evidence="4" id="KW-0175">Coiled coil</keyword>
<sequence>AAGGGGAGAAPKERRAKAAELKAEKERAKKAAAAAAQHAQLDGEIEKAREEAVRLRSMKGAFNGHIEIGPLTLPNPGGGLDLLERCCFNMGPGRRYGLIGRNGKGKSTLLRYLAARRVGGMPASLTVHYVSQEVSLSAAALEQTPVQAVVEADVERRVLLAEVAALEGKAGAAEVERLQTCMDQLEAIGADTAGERAEELLANLGFSEELRGRNLGALSGGWRVRVALAAALFAKPDVLLLDEPTNHLSIQAVMWLSHELATSPTWQSRIVVVVSHDRVFVDESCTDMMHISGVARRLTQSKGSYSTWAKRRQEQQKARESQMEKDAAENAKLKDYAGHGFKYGGSSAQINMMKKMERMLETWNEEKQAQEAEELADLLEDGELPVKLLAGGVLDGPAVTFQNVAFGYPGCQELFRGAEFHVDGKSRIVFVGENGNGKSTLVKLMLGELSPTSGSVKINRGARISLVNQHHADQLDLSSEEAPWSSCCISFLETAPLRTSWRSAVTWILAAWRPHSRLSGQAISAEGSGRGSPWRL</sequence>
<keyword evidence="3" id="KW-0067">ATP-binding</keyword>
<evidence type="ECO:0000259" key="6">
    <source>
        <dbReference type="PROSITE" id="PS50893"/>
    </source>
</evidence>
<proteinExistence type="predicted"/>
<dbReference type="Pfam" id="PF00005">
    <property type="entry name" value="ABC_tran"/>
    <property type="match status" value="2"/>
</dbReference>
<feature type="compositionally biased region" description="Basic and acidic residues" evidence="5">
    <location>
        <begin position="11"/>
        <end position="23"/>
    </location>
</feature>
<dbReference type="PANTHER" id="PTHR19211">
    <property type="entry name" value="ATP-BINDING TRANSPORT PROTEIN-RELATED"/>
    <property type="match status" value="1"/>
</dbReference>
<keyword evidence="2" id="KW-0547">Nucleotide-binding</keyword>
<dbReference type="Gene3D" id="3.40.50.300">
    <property type="entry name" value="P-loop containing nucleotide triphosphate hydrolases"/>
    <property type="match status" value="2"/>
</dbReference>
<comment type="caution">
    <text evidence="7">The sequence shown here is derived from an EMBL/GenBank/DDBJ whole genome shotgun (WGS) entry which is preliminary data.</text>
</comment>
<name>A0ABN9Q6A2_9DINO</name>
<dbReference type="Proteomes" id="UP001189429">
    <property type="component" value="Unassembled WGS sequence"/>
</dbReference>
<feature type="non-terminal residue" evidence="7">
    <location>
        <position position="1"/>
    </location>
</feature>